<feature type="non-terminal residue" evidence="2">
    <location>
        <position position="65"/>
    </location>
</feature>
<organism evidence="2 3">
    <name type="scientific">Rhodocollybia butyracea</name>
    <dbReference type="NCBI Taxonomy" id="206335"/>
    <lineage>
        <taxon>Eukaryota</taxon>
        <taxon>Fungi</taxon>
        <taxon>Dikarya</taxon>
        <taxon>Basidiomycota</taxon>
        <taxon>Agaricomycotina</taxon>
        <taxon>Agaricomycetes</taxon>
        <taxon>Agaricomycetidae</taxon>
        <taxon>Agaricales</taxon>
        <taxon>Marasmiineae</taxon>
        <taxon>Omphalotaceae</taxon>
        <taxon>Rhodocollybia</taxon>
    </lineage>
</organism>
<dbReference type="EMBL" id="JADNRY010000179">
    <property type="protein sequence ID" value="KAF9062186.1"/>
    <property type="molecule type" value="Genomic_DNA"/>
</dbReference>
<dbReference type="AlphaFoldDB" id="A0A9P5PF31"/>
<accession>A0A9P5PF31</accession>
<dbReference type="Proteomes" id="UP000772434">
    <property type="component" value="Unassembled WGS sequence"/>
</dbReference>
<comment type="caution">
    <text evidence="2">The sequence shown here is derived from an EMBL/GenBank/DDBJ whole genome shotgun (WGS) entry which is preliminary data.</text>
</comment>
<protein>
    <submittedName>
        <fullName evidence="2">Uncharacterized protein</fullName>
    </submittedName>
</protein>
<keyword evidence="3" id="KW-1185">Reference proteome</keyword>
<keyword evidence="1" id="KW-0812">Transmembrane</keyword>
<dbReference type="OrthoDB" id="3029001at2759"/>
<evidence type="ECO:0000256" key="1">
    <source>
        <dbReference type="SAM" id="Phobius"/>
    </source>
</evidence>
<sequence>SENKVKDHSRSDRVSKLLAVFQTTWLIIQLTARVCQRLPVTELEIMTAAFAFINLLVYFFWRNKP</sequence>
<dbReference type="PANTHER" id="PTHR35043">
    <property type="entry name" value="TRANSCRIPTION FACTOR DOMAIN-CONTAINING PROTEIN"/>
    <property type="match status" value="1"/>
</dbReference>
<gene>
    <name evidence="2" type="ORF">BDP27DRAFT_1190598</name>
</gene>
<keyword evidence="1" id="KW-0472">Membrane</keyword>
<evidence type="ECO:0000313" key="2">
    <source>
        <dbReference type="EMBL" id="KAF9062186.1"/>
    </source>
</evidence>
<name>A0A9P5PF31_9AGAR</name>
<dbReference type="PANTHER" id="PTHR35043:SF8">
    <property type="entry name" value="DUF4220 DOMAIN-CONTAINING PROTEIN"/>
    <property type="match status" value="1"/>
</dbReference>
<feature type="non-terminal residue" evidence="2">
    <location>
        <position position="1"/>
    </location>
</feature>
<reference evidence="2" key="1">
    <citation type="submission" date="2020-11" db="EMBL/GenBank/DDBJ databases">
        <authorList>
            <consortium name="DOE Joint Genome Institute"/>
            <person name="Ahrendt S."/>
            <person name="Riley R."/>
            <person name="Andreopoulos W."/>
            <person name="Labutti K."/>
            <person name="Pangilinan J."/>
            <person name="Ruiz-Duenas F.J."/>
            <person name="Barrasa J.M."/>
            <person name="Sanchez-Garcia M."/>
            <person name="Camarero S."/>
            <person name="Miyauchi S."/>
            <person name="Serrano A."/>
            <person name="Linde D."/>
            <person name="Babiker R."/>
            <person name="Drula E."/>
            <person name="Ayuso-Fernandez I."/>
            <person name="Pacheco R."/>
            <person name="Padilla G."/>
            <person name="Ferreira P."/>
            <person name="Barriuso J."/>
            <person name="Kellner H."/>
            <person name="Castanera R."/>
            <person name="Alfaro M."/>
            <person name="Ramirez L."/>
            <person name="Pisabarro A.G."/>
            <person name="Kuo A."/>
            <person name="Tritt A."/>
            <person name="Lipzen A."/>
            <person name="He G."/>
            <person name="Yan M."/>
            <person name="Ng V."/>
            <person name="Cullen D."/>
            <person name="Martin F."/>
            <person name="Rosso M.-N."/>
            <person name="Henrissat B."/>
            <person name="Hibbett D."/>
            <person name="Martinez A.T."/>
            <person name="Grigoriev I.V."/>
        </authorList>
    </citation>
    <scope>NUCLEOTIDE SEQUENCE</scope>
    <source>
        <strain evidence="2">AH 40177</strain>
    </source>
</reference>
<feature type="transmembrane region" description="Helical" evidence="1">
    <location>
        <begin position="43"/>
        <end position="61"/>
    </location>
</feature>
<evidence type="ECO:0000313" key="3">
    <source>
        <dbReference type="Proteomes" id="UP000772434"/>
    </source>
</evidence>
<keyword evidence="1" id="KW-1133">Transmembrane helix</keyword>
<proteinExistence type="predicted"/>